<gene>
    <name evidence="2" type="ORF">RNA01_41710</name>
</gene>
<comment type="caution">
    <text evidence="2">The sequence shown here is derived from an EMBL/GenBank/DDBJ whole genome shotgun (WGS) entry which is preliminary data.</text>
</comment>
<accession>A0A512HP92</accession>
<protein>
    <submittedName>
        <fullName evidence="2">Uncharacterized protein</fullName>
    </submittedName>
</protein>
<feature type="region of interest" description="Disordered" evidence="1">
    <location>
        <begin position="82"/>
        <end position="136"/>
    </location>
</feature>
<feature type="compositionally biased region" description="Basic and acidic residues" evidence="1">
    <location>
        <begin position="108"/>
        <end position="120"/>
    </location>
</feature>
<evidence type="ECO:0000256" key="1">
    <source>
        <dbReference type="SAM" id="MobiDB-lite"/>
    </source>
</evidence>
<evidence type="ECO:0000313" key="2">
    <source>
        <dbReference type="EMBL" id="GEO87239.1"/>
    </source>
</evidence>
<keyword evidence="3" id="KW-1185">Reference proteome</keyword>
<dbReference type="RefSeq" id="WP_055971776.1">
    <property type="nucleotide sequence ID" value="NZ_BJZP01000033.1"/>
</dbReference>
<dbReference type="EMBL" id="BJZP01000033">
    <property type="protein sequence ID" value="GEO87239.1"/>
    <property type="molecule type" value="Genomic_DNA"/>
</dbReference>
<name>A0A512HP92_9HYPH</name>
<proteinExistence type="predicted"/>
<evidence type="ECO:0000313" key="3">
    <source>
        <dbReference type="Proteomes" id="UP000321717"/>
    </source>
</evidence>
<organism evidence="2 3">
    <name type="scientific">Ciceribacter naphthalenivorans</name>
    <dbReference type="NCBI Taxonomy" id="1118451"/>
    <lineage>
        <taxon>Bacteria</taxon>
        <taxon>Pseudomonadati</taxon>
        <taxon>Pseudomonadota</taxon>
        <taxon>Alphaproteobacteria</taxon>
        <taxon>Hyphomicrobiales</taxon>
        <taxon>Rhizobiaceae</taxon>
        <taxon>Ciceribacter</taxon>
    </lineage>
</organism>
<reference evidence="2 3" key="1">
    <citation type="submission" date="2019-07" db="EMBL/GenBank/DDBJ databases">
        <title>Whole genome shotgun sequence of Rhizobium naphthalenivorans NBRC 107585.</title>
        <authorList>
            <person name="Hosoyama A."/>
            <person name="Uohara A."/>
            <person name="Ohji S."/>
            <person name="Ichikawa N."/>
        </authorList>
    </citation>
    <scope>NUCLEOTIDE SEQUENCE [LARGE SCALE GENOMIC DNA]</scope>
    <source>
        <strain evidence="2 3">NBRC 107585</strain>
    </source>
</reference>
<dbReference type="Proteomes" id="UP000321717">
    <property type="component" value="Unassembled WGS sequence"/>
</dbReference>
<sequence>MAKPRSASIWGNLDLQAVARQIETDEAVPQGISEPYASTSMVTVDRAFPTLISEAHSEDEKSTILAGRENIPRERLDIGELDDQSSEILSADQAKADDLVGPANGLAEKQKGRGSQERRLQQLKSPNAHSRHAAPESLALLEADNRYLKRLMLVKLREENEWMQSVLNRLESV</sequence>
<dbReference type="AlphaFoldDB" id="A0A512HP92"/>